<dbReference type="EMBL" id="VSSQ01054444">
    <property type="protein sequence ID" value="MPN08396.1"/>
    <property type="molecule type" value="Genomic_DNA"/>
</dbReference>
<evidence type="ECO:0000313" key="1">
    <source>
        <dbReference type="EMBL" id="MPN08396.1"/>
    </source>
</evidence>
<sequence>MRGVDALHKACCTVNKAFKHLIDLAGQRGFFTVFQLFEHLIVGIHDNVQYHRAGSTVFQCFCFDDCVVDKISDEQPIAVVDPAAKHRKQAAFGLNALPFGPRYLFRVKSRQRLIHALQVIFAVGQHPGGKGVIVPHNVFAGQDQHRQW</sequence>
<reference evidence="1" key="1">
    <citation type="submission" date="2019-08" db="EMBL/GenBank/DDBJ databases">
        <authorList>
            <person name="Kucharzyk K."/>
            <person name="Murdoch R.W."/>
            <person name="Higgins S."/>
            <person name="Loffler F."/>
        </authorList>
    </citation>
    <scope>NUCLEOTIDE SEQUENCE</scope>
</reference>
<gene>
    <name evidence="1" type="ORF">SDC9_155678</name>
</gene>
<name>A0A645F432_9ZZZZ</name>
<organism evidence="1">
    <name type="scientific">bioreactor metagenome</name>
    <dbReference type="NCBI Taxonomy" id="1076179"/>
    <lineage>
        <taxon>unclassified sequences</taxon>
        <taxon>metagenomes</taxon>
        <taxon>ecological metagenomes</taxon>
    </lineage>
</organism>
<protein>
    <submittedName>
        <fullName evidence="1">Uncharacterized protein</fullName>
    </submittedName>
</protein>
<proteinExistence type="predicted"/>
<dbReference type="AlphaFoldDB" id="A0A645F432"/>
<accession>A0A645F432</accession>
<comment type="caution">
    <text evidence="1">The sequence shown here is derived from an EMBL/GenBank/DDBJ whole genome shotgun (WGS) entry which is preliminary data.</text>
</comment>